<dbReference type="Gene3D" id="3.40.50.2000">
    <property type="entry name" value="Glycogen Phosphorylase B"/>
    <property type="match status" value="2"/>
</dbReference>
<reference evidence="3 4" key="1">
    <citation type="submission" date="2019-02" db="EMBL/GenBank/DDBJ databases">
        <title>Deep-cultivation of Planctomycetes and their phenomic and genomic characterization uncovers novel biology.</title>
        <authorList>
            <person name="Wiegand S."/>
            <person name="Jogler M."/>
            <person name="Boedeker C."/>
            <person name="Pinto D."/>
            <person name="Vollmers J."/>
            <person name="Rivas-Marin E."/>
            <person name="Kohn T."/>
            <person name="Peeters S.H."/>
            <person name="Heuer A."/>
            <person name="Rast P."/>
            <person name="Oberbeckmann S."/>
            <person name="Bunk B."/>
            <person name="Jeske O."/>
            <person name="Meyerdierks A."/>
            <person name="Storesund J.E."/>
            <person name="Kallscheuer N."/>
            <person name="Luecker S."/>
            <person name="Lage O.M."/>
            <person name="Pohl T."/>
            <person name="Merkel B.J."/>
            <person name="Hornburger P."/>
            <person name="Mueller R.-W."/>
            <person name="Bruemmer F."/>
            <person name="Labrenz M."/>
            <person name="Spormann A.M."/>
            <person name="Op den Camp H."/>
            <person name="Overmann J."/>
            <person name="Amann R."/>
            <person name="Jetten M.S.M."/>
            <person name="Mascher T."/>
            <person name="Medema M.H."/>
            <person name="Devos D.P."/>
            <person name="Kaster A.-K."/>
            <person name="Ovreas L."/>
            <person name="Rohde M."/>
            <person name="Galperin M.Y."/>
            <person name="Jogler C."/>
        </authorList>
    </citation>
    <scope>NUCLEOTIDE SEQUENCE [LARGE SCALE GENOMIC DNA]</scope>
    <source>
        <strain evidence="3 4">EC9</strain>
    </source>
</reference>
<evidence type="ECO:0000256" key="1">
    <source>
        <dbReference type="SAM" id="MobiDB-lite"/>
    </source>
</evidence>
<gene>
    <name evidence="3" type="primary">epsD_3</name>
    <name evidence="3" type="ORF">EC9_25440</name>
</gene>
<feature type="domain" description="Glycosyltransferase subfamily 4-like N-terminal" evidence="2">
    <location>
        <begin position="38"/>
        <end position="195"/>
    </location>
</feature>
<dbReference type="RefSeq" id="WP_145345528.1">
    <property type="nucleotide sequence ID" value="NZ_CP036261.1"/>
</dbReference>
<evidence type="ECO:0000313" key="4">
    <source>
        <dbReference type="Proteomes" id="UP000319557"/>
    </source>
</evidence>
<dbReference type="GO" id="GO:0016758">
    <property type="term" value="F:hexosyltransferase activity"/>
    <property type="evidence" value="ECO:0007669"/>
    <property type="project" value="TreeGrafter"/>
</dbReference>
<dbReference type="PANTHER" id="PTHR45947:SF3">
    <property type="entry name" value="SULFOQUINOVOSYL TRANSFERASE SQD2"/>
    <property type="match status" value="1"/>
</dbReference>
<name>A0A517M0F1_9BACT</name>
<dbReference type="Proteomes" id="UP000319557">
    <property type="component" value="Chromosome"/>
</dbReference>
<dbReference type="InterPro" id="IPR028098">
    <property type="entry name" value="Glyco_trans_4-like_N"/>
</dbReference>
<dbReference type="Pfam" id="PF13692">
    <property type="entry name" value="Glyco_trans_1_4"/>
    <property type="match status" value="1"/>
</dbReference>
<dbReference type="Pfam" id="PF13439">
    <property type="entry name" value="Glyco_transf_4"/>
    <property type="match status" value="1"/>
</dbReference>
<dbReference type="OrthoDB" id="232381at2"/>
<dbReference type="PANTHER" id="PTHR45947">
    <property type="entry name" value="SULFOQUINOVOSYL TRANSFERASE SQD2"/>
    <property type="match status" value="1"/>
</dbReference>
<keyword evidence="3" id="KW-0808">Transferase</keyword>
<dbReference type="SUPFAM" id="SSF53756">
    <property type="entry name" value="UDP-Glycosyltransferase/glycogen phosphorylase"/>
    <property type="match status" value="1"/>
</dbReference>
<dbReference type="EC" id="2.4.-.-" evidence="3"/>
<dbReference type="AlphaFoldDB" id="A0A517M0F1"/>
<dbReference type="InterPro" id="IPR050194">
    <property type="entry name" value="Glycosyltransferase_grp1"/>
</dbReference>
<sequence length="409" mass="45243">MSLATSRSTTSTQQTTAVDRPPEAPLRVGFVMHVMQVAGAEVLVKQIIERLADKIEPTVFCLDALGELGQQLRDAGVPVVVLDRQPGLDRNVPRRLAAEVRSRGIELLHAHQYTPFFYSALARLLHRAPVKILFTEHGRHYPDIVSPKRRWANRLLLQRYADRTTACCEFSTRALQQIEGFPAAFTLANGVDLEQLPPRGDAATQADLRRRLGLDLDRPYAACIARFHPVKDHATLIRGWYQLHQQLPDARLLLVGDGPQREAIESLVDQLAQSNSPSPTFPDSIEFWGIRSDVADILRAVDLFTLTSVSEAASLTLLEAMASQCPAVVTDVGGNGEHVGDGVEGFLVPRGDHEALAGRFQNLLSDPVKSQAMGEMARARVVKKFDLQQTIAAYYRHYQALAPVEVAQR</sequence>
<protein>
    <submittedName>
        <fullName evidence="3">Glycosyltransferase EpsD</fullName>
        <ecNumber evidence="3">2.4.-.-</ecNumber>
    </submittedName>
</protein>
<evidence type="ECO:0000313" key="3">
    <source>
        <dbReference type="EMBL" id="QDS88354.1"/>
    </source>
</evidence>
<feature type="compositionally biased region" description="Low complexity" evidence="1">
    <location>
        <begin position="1"/>
        <end position="16"/>
    </location>
</feature>
<organism evidence="3 4">
    <name type="scientific">Rosistilla ulvae</name>
    <dbReference type="NCBI Taxonomy" id="1930277"/>
    <lineage>
        <taxon>Bacteria</taxon>
        <taxon>Pseudomonadati</taxon>
        <taxon>Planctomycetota</taxon>
        <taxon>Planctomycetia</taxon>
        <taxon>Pirellulales</taxon>
        <taxon>Pirellulaceae</taxon>
        <taxon>Rosistilla</taxon>
    </lineage>
</organism>
<dbReference type="KEGG" id="ruv:EC9_25440"/>
<accession>A0A517M0F1</accession>
<keyword evidence="4" id="KW-1185">Reference proteome</keyword>
<dbReference type="EMBL" id="CP036261">
    <property type="protein sequence ID" value="QDS88354.1"/>
    <property type="molecule type" value="Genomic_DNA"/>
</dbReference>
<feature type="region of interest" description="Disordered" evidence="1">
    <location>
        <begin position="1"/>
        <end position="20"/>
    </location>
</feature>
<evidence type="ECO:0000259" key="2">
    <source>
        <dbReference type="Pfam" id="PF13439"/>
    </source>
</evidence>
<proteinExistence type="predicted"/>
<keyword evidence="3" id="KW-0328">Glycosyltransferase</keyword>